<keyword evidence="7" id="KW-1185">Reference proteome</keyword>
<dbReference type="Proteomes" id="UP000077519">
    <property type="component" value="Unassembled WGS sequence"/>
</dbReference>
<dbReference type="InterPro" id="IPR036322">
    <property type="entry name" value="WD40_repeat_dom_sf"/>
</dbReference>
<feature type="repeat" description="WD" evidence="3">
    <location>
        <begin position="1108"/>
        <end position="1142"/>
    </location>
</feature>
<keyword evidence="2" id="KW-0677">Repeat</keyword>
<comment type="caution">
    <text evidence="6">The sequence shown here is derived from an EMBL/GenBank/DDBJ whole genome shotgun (WGS) entry which is preliminary data.</text>
</comment>
<dbReference type="SUPFAM" id="SSF50978">
    <property type="entry name" value="WD40 repeat-like"/>
    <property type="match status" value="2"/>
</dbReference>
<protein>
    <recommendedName>
        <fullName evidence="5">Novel STAND NTPase 1 domain-containing protein</fullName>
    </recommendedName>
</protein>
<dbReference type="InterPro" id="IPR001680">
    <property type="entry name" value="WD40_rpt"/>
</dbReference>
<feature type="repeat" description="WD" evidence="3">
    <location>
        <begin position="797"/>
        <end position="838"/>
    </location>
</feature>
<keyword evidence="4" id="KW-0812">Transmembrane</keyword>
<dbReference type="Pfam" id="PF00400">
    <property type="entry name" value="WD40"/>
    <property type="match status" value="6"/>
</dbReference>
<dbReference type="PROSITE" id="PS50294">
    <property type="entry name" value="WD_REPEATS_REGION"/>
    <property type="match status" value="2"/>
</dbReference>
<dbReference type="SUPFAM" id="SSF52540">
    <property type="entry name" value="P-loop containing nucleoside triphosphate hydrolases"/>
    <property type="match status" value="1"/>
</dbReference>
<dbReference type="PANTHER" id="PTHR22847:SF637">
    <property type="entry name" value="WD REPEAT DOMAIN 5B"/>
    <property type="match status" value="1"/>
</dbReference>
<dbReference type="InterPro" id="IPR019775">
    <property type="entry name" value="WD40_repeat_CS"/>
</dbReference>
<keyword evidence="4" id="KW-1133">Transmembrane helix</keyword>
<accession>A0A177Y7N1</accession>
<dbReference type="SUPFAM" id="SSF63829">
    <property type="entry name" value="Calcium-dependent phosphotriesterase"/>
    <property type="match status" value="1"/>
</dbReference>
<dbReference type="CDD" id="cd00200">
    <property type="entry name" value="WD40"/>
    <property type="match status" value="1"/>
</dbReference>
<gene>
    <name evidence="6" type="ORF">A3K89_11230</name>
</gene>
<dbReference type="SMART" id="SM00320">
    <property type="entry name" value="WD40"/>
    <property type="match status" value="12"/>
</dbReference>
<dbReference type="EMBL" id="LVHI01000038">
    <property type="protein sequence ID" value="OAK51503.1"/>
    <property type="molecule type" value="Genomic_DNA"/>
</dbReference>
<reference evidence="6 7" key="1">
    <citation type="submission" date="2016-03" db="EMBL/GenBank/DDBJ databases">
        <title>Genome sequence of Rhodococcus kyotonensis KB10.</title>
        <authorList>
            <person name="Jeong H."/>
            <person name="Hong C.E."/>
            <person name="Jo S.H."/>
            <person name="Park J.M."/>
        </authorList>
    </citation>
    <scope>NUCLEOTIDE SEQUENCE [LARGE SCALE GENOMIC DNA]</scope>
    <source>
        <strain evidence="6 7">KB10</strain>
    </source>
</reference>
<organism evidence="6 7">
    <name type="scientific">Rhodococcoides kyotonense</name>
    <dbReference type="NCBI Taxonomy" id="398843"/>
    <lineage>
        <taxon>Bacteria</taxon>
        <taxon>Bacillati</taxon>
        <taxon>Actinomycetota</taxon>
        <taxon>Actinomycetes</taxon>
        <taxon>Mycobacteriales</taxon>
        <taxon>Nocardiaceae</taxon>
        <taxon>Rhodococcoides</taxon>
    </lineage>
</organism>
<evidence type="ECO:0000313" key="6">
    <source>
        <dbReference type="EMBL" id="OAK51503.1"/>
    </source>
</evidence>
<dbReference type="Pfam" id="PF13560">
    <property type="entry name" value="HTH_31"/>
    <property type="match status" value="1"/>
</dbReference>
<evidence type="ECO:0000256" key="2">
    <source>
        <dbReference type="ARBA" id="ARBA00022737"/>
    </source>
</evidence>
<evidence type="ECO:0000256" key="3">
    <source>
        <dbReference type="PROSITE-ProRule" id="PRU00221"/>
    </source>
</evidence>
<dbReference type="PROSITE" id="PS50082">
    <property type="entry name" value="WD_REPEATS_2"/>
    <property type="match status" value="6"/>
</dbReference>
<keyword evidence="1 3" id="KW-0853">WD repeat</keyword>
<feature type="repeat" description="WD" evidence="3">
    <location>
        <begin position="707"/>
        <end position="739"/>
    </location>
</feature>
<dbReference type="Gene3D" id="2.130.10.10">
    <property type="entry name" value="YVTN repeat-like/Quinoprotein amine dehydrogenase"/>
    <property type="match status" value="3"/>
</dbReference>
<evidence type="ECO:0000313" key="7">
    <source>
        <dbReference type="Proteomes" id="UP000077519"/>
    </source>
</evidence>
<feature type="repeat" description="WD" evidence="3">
    <location>
        <begin position="845"/>
        <end position="869"/>
    </location>
</feature>
<feature type="repeat" description="WD" evidence="3">
    <location>
        <begin position="1153"/>
        <end position="1194"/>
    </location>
</feature>
<proteinExistence type="predicted"/>
<name>A0A177Y7N1_9NOCA</name>
<dbReference type="InterPro" id="IPR015943">
    <property type="entry name" value="WD40/YVTN_repeat-like_dom_sf"/>
</dbReference>
<feature type="domain" description="Novel STAND NTPase 1" evidence="5">
    <location>
        <begin position="160"/>
        <end position="433"/>
    </location>
</feature>
<evidence type="ECO:0000259" key="5">
    <source>
        <dbReference type="Pfam" id="PF20703"/>
    </source>
</evidence>
<dbReference type="InterPro" id="IPR027417">
    <property type="entry name" value="P-loop_NTPase"/>
</dbReference>
<keyword evidence="4" id="KW-0472">Membrane</keyword>
<evidence type="ECO:0000256" key="4">
    <source>
        <dbReference type="SAM" id="Phobius"/>
    </source>
</evidence>
<dbReference type="CDD" id="cd00093">
    <property type="entry name" value="HTH_XRE"/>
    <property type="match status" value="1"/>
</dbReference>
<sequence length="1221" mass="129343">MNTDRPDPSAIVTRAELAAGLRALREQSGVTYRELVERSGGLHGTVSGWFSGHHVPVKASSEMFDRVLAACGVDSRAERQRWWDAVGRVRSSPGRKHSRKGQAPYKGLEAFGEQDREWFFVVLGASGSGKSSLLRAGLAGAREGVTVRSGFAGARDFVDTETHTAVLVFDQIEELWTLATDDERAAFRDAVRRVLDGSSVVVVFGLRADFYQNAIGEDVFVRGLGDSPVVVGRLGPKEVADVIVEPARKAGMTVDDALLRALTKEFEPRGSTFAHDQGALPMLSHALLSTWQLAKGNRLTVDDYHATGGLAGAVQQSAETVFASLTPAQQAQARRIFVRLVDIDGEVLTRRRVARAELFHGDGVDADVETVLEAFTASRLLTVEEEAVSVTHEVLLTAWDRMRLWIADDRQWLLTHRRLTDAAVLWDEAGRDTGSVLSRSRLDAVEDSLADGDNRDDLNAVERDFLAASRDRVDHFRSQRRRRRRVLEGLAAALAVVTVLAVGSAGVAFSARADADQRRADAESALAGQVAGTAERLRELDPGLSVHLALAAYETNPTQAARSALLDASAIHAPVRLPGVPGQSRARIDSTGTVLATAGADGVVRLWSVDGSAAQPRGTITLSGPGSATALAFAPSEPIVAVGGASGTSLWDVSDPDTPVELAAVDDARSKVLAFDADGRALVMVSAQGDVSLWDVSDRRAPALVANPGTSGAVNAAAFAPSGALLVIAGVGRSLRVWNTADLRAPVVDVPADGSTNDYLSLAFAPDGRTLAAGTTGREVARWAVDERGGLTSRPALTGFTSYVNDVAFSPDGSELAAVSSDSSMRTWDAATDDPREVLPGSSVILSVAYSPDDRSLIAAGQDGITRLWPVPGPVMSGQTDTVFVNPIDGSGTRIVAGVGSRGDGLRLWDVTDPDRPVSAGQNLTSTVPSDPLTGAAAISWDGTVVAGGTASGAFQLWNIENPRNPIPLGGPHPAVATLVGALAFSRNGDLLAVSPQNSSDISLWDVSTPDRPVQLATFDAGNNPQVMAFSPDGRVLAVPTLADVVELWDVTVPDTPRLTSTLDGFDDDATTVAFDPDGRILAAGSADRTVRLWNVEDSTAPRHVARIHGPRDAVYSLSFDPSGTRLAAGVGGRSMWIWDVKDPWNPESYATLTAYGDRVNDAVFTADGNAVVAGGPKQDLRVWRTDPDEVASRMCDGGGLSVTPDEWEQYLPGSPYRELC</sequence>
<feature type="repeat" description="WD" evidence="3">
    <location>
        <begin position="1063"/>
        <end position="1104"/>
    </location>
</feature>
<dbReference type="Pfam" id="PF20703">
    <property type="entry name" value="nSTAND1"/>
    <property type="match status" value="1"/>
</dbReference>
<dbReference type="PANTHER" id="PTHR22847">
    <property type="entry name" value="WD40 REPEAT PROTEIN"/>
    <property type="match status" value="1"/>
</dbReference>
<dbReference type="AlphaFoldDB" id="A0A177Y7N1"/>
<evidence type="ECO:0000256" key="1">
    <source>
        <dbReference type="ARBA" id="ARBA00022574"/>
    </source>
</evidence>
<dbReference type="InterPro" id="IPR001387">
    <property type="entry name" value="Cro/C1-type_HTH"/>
</dbReference>
<dbReference type="InterPro" id="IPR049052">
    <property type="entry name" value="nSTAND1"/>
</dbReference>
<dbReference type="RefSeq" id="WP_068430706.1">
    <property type="nucleotide sequence ID" value="NZ_LVHI01000038.1"/>
</dbReference>
<dbReference type="PROSITE" id="PS00678">
    <property type="entry name" value="WD_REPEATS_1"/>
    <property type="match status" value="1"/>
</dbReference>
<feature type="transmembrane region" description="Helical" evidence="4">
    <location>
        <begin position="486"/>
        <end position="509"/>
    </location>
</feature>